<feature type="transmembrane region" description="Helical" evidence="1">
    <location>
        <begin position="7"/>
        <end position="29"/>
    </location>
</feature>
<comment type="caution">
    <text evidence="2">The sequence shown here is derived from an EMBL/GenBank/DDBJ whole genome shotgun (WGS) entry which is preliminary data.</text>
</comment>
<keyword evidence="1" id="KW-0472">Membrane</keyword>
<protein>
    <submittedName>
        <fullName evidence="2">Uncharacterized protein</fullName>
    </submittedName>
</protein>
<accession>A0AAP0ITY4</accession>
<dbReference type="AlphaFoldDB" id="A0AAP0ITY4"/>
<evidence type="ECO:0000256" key="1">
    <source>
        <dbReference type="SAM" id="Phobius"/>
    </source>
</evidence>
<dbReference type="Proteomes" id="UP001420932">
    <property type="component" value="Unassembled WGS sequence"/>
</dbReference>
<reference evidence="2 3" key="1">
    <citation type="submission" date="2024-01" db="EMBL/GenBank/DDBJ databases">
        <title>Genome assemblies of Stephania.</title>
        <authorList>
            <person name="Yang L."/>
        </authorList>
    </citation>
    <scope>NUCLEOTIDE SEQUENCE [LARGE SCALE GENOMIC DNA]</scope>
    <source>
        <strain evidence="2">YNDBR</strain>
        <tissue evidence="2">Leaf</tissue>
    </source>
</reference>
<gene>
    <name evidence="2" type="ORF">Syun_019286</name>
</gene>
<proteinExistence type="predicted"/>
<organism evidence="2 3">
    <name type="scientific">Stephania yunnanensis</name>
    <dbReference type="NCBI Taxonomy" id="152371"/>
    <lineage>
        <taxon>Eukaryota</taxon>
        <taxon>Viridiplantae</taxon>
        <taxon>Streptophyta</taxon>
        <taxon>Embryophyta</taxon>
        <taxon>Tracheophyta</taxon>
        <taxon>Spermatophyta</taxon>
        <taxon>Magnoliopsida</taxon>
        <taxon>Ranunculales</taxon>
        <taxon>Menispermaceae</taxon>
        <taxon>Menispermoideae</taxon>
        <taxon>Cissampelideae</taxon>
        <taxon>Stephania</taxon>
    </lineage>
</organism>
<keyword evidence="3" id="KW-1185">Reference proteome</keyword>
<name>A0AAP0ITY4_9MAGN</name>
<evidence type="ECO:0000313" key="2">
    <source>
        <dbReference type="EMBL" id="KAK9121669.1"/>
    </source>
</evidence>
<keyword evidence="1" id="KW-0812">Transmembrane</keyword>
<feature type="transmembrane region" description="Helical" evidence="1">
    <location>
        <begin position="41"/>
        <end position="62"/>
    </location>
</feature>
<evidence type="ECO:0000313" key="3">
    <source>
        <dbReference type="Proteomes" id="UP001420932"/>
    </source>
</evidence>
<sequence>MNPCMHFFAWLNSFATIAWLNSFATIAWLNSCPPADQNSSFFHLWILFFTLSRIFANAFFFLPNNNCKKTQTLDVLSRWVQTQRGDYLGSSCRTSALIQNDG</sequence>
<keyword evidence="1" id="KW-1133">Transmembrane helix</keyword>
<dbReference type="EMBL" id="JBBNAF010000008">
    <property type="protein sequence ID" value="KAK9121669.1"/>
    <property type="molecule type" value="Genomic_DNA"/>
</dbReference>